<dbReference type="EMBL" id="CP035758">
    <property type="protein sequence ID" value="QBD75757.1"/>
    <property type="molecule type" value="Genomic_DNA"/>
</dbReference>
<dbReference type="KEGG" id="kbs:EPA93_06960"/>
<evidence type="ECO:0000313" key="3">
    <source>
        <dbReference type="Proteomes" id="UP000290365"/>
    </source>
</evidence>
<protein>
    <submittedName>
        <fullName evidence="2">Uncharacterized protein</fullName>
    </submittedName>
</protein>
<keyword evidence="3" id="KW-1185">Reference proteome</keyword>
<dbReference type="PROSITE" id="PS51257">
    <property type="entry name" value="PROKAR_LIPOPROTEIN"/>
    <property type="match status" value="1"/>
</dbReference>
<evidence type="ECO:0000313" key="2">
    <source>
        <dbReference type="EMBL" id="QBD75757.1"/>
    </source>
</evidence>
<keyword evidence="1" id="KW-1133">Transmembrane helix</keyword>
<accession>A0A4P6JKN9</accession>
<dbReference type="AlphaFoldDB" id="A0A4P6JKN9"/>
<keyword evidence="1" id="KW-0812">Transmembrane</keyword>
<proteinExistence type="predicted"/>
<name>A0A4P6JKN9_KTERU</name>
<evidence type="ECO:0000256" key="1">
    <source>
        <dbReference type="SAM" id="Phobius"/>
    </source>
</evidence>
<gene>
    <name evidence="2" type="ORF">EPA93_06960</name>
</gene>
<reference evidence="2 3" key="1">
    <citation type="submission" date="2019-01" db="EMBL/GenBank/DDBJ databases">
        <title>Ktedonosporobacter rubrisoli SCAWS-G2.</title>
        <authorList>
            <person name="Huang Y."/>
            <person name="Yan B."/>
        </authorList>
    </citation>
    <scope>NUCLEOTIDE SEQUENCE [LARGE SCALE GENOMIC DNA]</scope>
    <source>
        <strain evidence="2 3">SCAWS-G2</strain>
    </source>
</reference>
<dbReference type="Proteomes" id="UP000290365">
    <property type="component" value="Chromosome"/>
</dbReference>
<keyword evidence="1" id="KW-0472">Membrane</keyword>
<feature type="transmembrane region" description="Helical" evidence="1">
    <location>
        <begin position="5"/>
        <end position="23"/>
    </location>
</feature>
<feature type="transmembrane region" description="Helical" evidence="1">
    <location>
        <begin position="29"/>
        <end position="46"/>
    </location>
</feature>
<dbReference type="RefSeq" id="WP_129886354.1">
    <property type="nucleotide sequence ID" value="NZ_CP035758.1"/>
</dbReference>
<sequence>MKRYGIIFVAAGLLIGGFIGSLIPFGHGSALGIGCIVGGLLCAFLVDWKWRKIIAPPDATLTREQMEATHNNSYEAEVQMQHTGSDWRSGIGGLR</sequence>
<organism evidence="2 3">
    <name type="scientific">Ktedonosporobacter rubrisoli</name>
    <dbReference type="NCBI Taxonomy" id="2509675"/>
    <lineage>
        <taxon>Bacteria</taxon>
        <taxon>Bacillati</taxon>
        <taxon>Chloroflexota</taxon>
        <taxon>Ktedonobacteria</taxon>
        <taxon>Ktedonobacterales</taxon>
        <taxon>Ktedonosporobacteraceae</taxon>
        <taxon>Ktedonosporobacter</taxon>
    </lineage>
</organism>